<dbReference type="PIRSF" id="PIRSF003230">
    <property type="entry name" value="YbgC"/>
    <property type="match status" value="1"/>
</dbReference>
<protein>
    <submittedName>
        <fullName evidence="3">Acyl-CoA thioesterase</fullName>
    </submittedName>
</protein>
<sequence length="144" mass="16892">MRLDLHPPIQETPYRIIYGDTDCGGVVYYAHYLRLFEIGRTEYLRTAGVTYRKIEEDQGLILPVVEVYCRYRAPARYDDQILIKTALEKVSPASIRFHYQLEKEGRPICFGYTIHAPVDRNGHLKRLPQGLVEHFQQLLERGHF</sequence>
<dbReference type="AlphaFoldDB" id="A0A6G7PX52"/>
<dbReference type="InterPro" id="IPR050563">
    <property type="entry name" value="4-hydroxybenzoyl-CoA_TE"/>
</dbReference>
<evidence type="ECO:0000313" key="4">
    <source>
        <dbReference type="Proteomes" id="UP000502179"/>
    </source>
</evidence>
<dbReference type="CDD" id="cd00586">
    <property type="entry name" value="4HBT"/>
    <property type="match status" value="1"/>
</dbReference>
<dbReference type="KEGG" id="tav:G4V39_06820"/>
<keyword evidence="4" id="KW-1185">Reference proteome</keyword>
<comment type="similarity">
    <text evidence="1">Belongs to the 4-hydroxybenzoyl-CoA thioesterase family.</text>
</comment>
<dbReference type="Pfam" id="PF13279">
    <property type="entry name" value="4HBT_2"/>
    <property type="match status" value="1"/>
</dbReference>
<evidence type="ECO:0000256" key="2">
    <source>
        <dbReference type="ARBA" id="ARBA00022801"/>
    </source>
</evidence>
<dbReference type="NCBIfam" id="TIGR00051">
    <property type="entry name" value="YbgC/FadM family acyl-CoA thioesterase"/>
    <property type="match status" value="1"/>
</dbReference>
<dbReference type="InterPro" id="IPR029069">
    <property type="entry name" value="HotDog_dom_sf"/>
</dbReference>
<dbReference type="RefSeq" id="WP_166032210.1">
    <property type="nucleotide sequence ID" value="NZ_CP048877.1"/>
</dbReference>
<dbReference type="PANTHER" id="PTHR31793">
    <property type="entry name" value="4-HYDROXYBENZOYL-COA THIOESTERASE FAMILY MEMBER"/>
    <property type="match status" value="1"/>
</dbReference>
<gene>
    <name evidence="3" type="ORF">G4V39_06820</name>
</gene>
<evidence type="ECO:0000313" key="3">
    <source>
        <dbReference type="EMBL" id="QIJ71993.1"/>
    </source>
</evidence>
<organism evidence="3 4">
    <name type="scientific">Thermosulfuriphilus ammonigenes</name>
    <dbReference type="NCBI Taxonomy" id="1936021"/>
    <lineage>
        <taxon>Bacteria</taxon>
        <taxon>Pseudomonadati</taxon>
        <taxon>Thermodesulfobacteriota</taxon>
        <taxon>Thermodesulfobacteria</taxon>
        <taxon>Thermodesulfobacteriales</taxon>
        <taxon>Thermodesulfobacteriaceae</taxon>
        <taxon>Thermosulfuriphilus</taxon>
    </lineage>
</organism>
<accession>A0A6G7PX52</accession>
<dbReference type="Gene3D" id="3.10.129.10">
    <property type="entry name" value="Hotdog Thioesterase"/>
    <property type="match status" value="1"/>
</dbReference>
<dbReference type="EMBL" id="CP048877">
    <property type="protein sequence ID" value="QIJ71993.1"/>
    <property type="molecule type" value="Genomic_DNA"/>
</dbReference>
<dbReference type="InterPro" id="IPR006684">
    <property type="entry name" value="YbgC/YbaW"/>
</dbReference>
<dbReference type="GO" id="GO:0047617">
    <property type="term" value="F:fatty acyl-CoA hydrolase activity"/>
    <property type="evidence" value="ECO:0007669"/>
    <property type="project" value="TreeGrafter"/>
</dbReference>
<keyword evidence="2" id="KW-0378">Hydrolase</keyword>
<dbReference type="Proteomes" id="UP000502179">
    <property type="component" value="Chromosome"/>
</dbReference>
<name>A0A6G7PX52_9BACT</name>
<proteinExistence type="inferred from homology"/>
<dbReference type="PANTHER" id="PTHR31793:SF27">
    <property type="entry name" value="NOVEL THIOESTERASE SUPERFAMILY DOMAIN AND SAPOSIN A-TYPE DOMAIN CONTAINING PROTEIN (0610012H03RIK)"/>
    <property type="match status" value="1"/>
</dbReference>
<dbReference type="SUPFAM" id="SSF54637">
    <property type="entry name" value="Thioesterase/thiol ester dehydrase-isomerase"/>
    <property type="match status" value="1"/>
</dbReference>
<evidence type="ECO:0000256" key="1">
    <source>
        <dbReference type="ARBA" id="ARBA00005953"/>
    </source>
</evidence>
<reference evidence="3 4" key="1">
    <citation type="submission" date="2020-02" db="EMBL/GenBank/DDBJ databases">
        <title>Genome analysis of Thermosulfuriphilus ammonigenes ST65T, an anaerobic thermophilic chemolithoautotrophic bacterium isolated from a deep-sea hydrothermal vent.</title>
        <authorList>
            <person name="Slobodkina G."/>
            <person name="Allioux M."/>
            <person name="Merkel A."/>
            <person name="Alain K."/>
            <person name="Jebbar M."/>
            <person name="Slobodkin A."/>
        </authorList>
    </citation>
    <scope>NUCLEOTIDE SEQUENCE [LARGE SCALE GENOMIC DNA]</scope>
    <source>
        <strain evidence="3 4">ST65</strain>
    </source>
</reference>